<sequence>MDISELGQYTSEFLKNLTDDRKSGKTKVINIATFDSYQILYPTPYNLEETIREIVYQIIQDNLSTSVVKAEACVLANLAPNANTGSSYAEVTGYAKNRGQLDIPRKFKSMKKN</sequence>
<dbReference type="EMBL" id="CAJVPM010013098">
    <property type="protein sequence ID" value="CAG8592492.1"/>
    <property type="molecule type" value="Genomic_DNA"/>
</dbReference>
<proteinExistence type="predicted"/>
<evidence type="ECO:0000313" key="2">
    <source>
        <dbReference type="Proteomes" id="UP000789860"/>
    </source>
</evidence>
<name>A0ACA9MK72_9GLOM</name>
<dbReference type="Proteomes" id="UP000789860">
    <property type="component" value="Unassembled WGS sequence"/>
</dbReference>
<gene>
    <name evidence="1" type="ORF">SCALOS_LOCUS6629</name>
</gene>
<protein>
    <submittedName>
        <fullName evidence="1">6516_t:CDS:1</fullName>
    </submittedName>
</protein>
<reference evidence="1" key="1">
    <citation type="submission" date="2021-06" db="EMBL/GenBank/DDBJ databases">
        <authorList>
            <person name="Kallberg Y."/>
            <person name="Tangrot J."/>
            <person name="Rosling A."/>
        </authorList>
    </citation>
    <scope>NUCLEOTIDE SEQUENCE</scope>
    <source>
        <strain evidence="1">AU212A</strain>
    </source>
</reference>
<keyword evidence="2" id="KW-1185">Reference proteome</keyword>
<evidence type="ECO:0000313" key="1">
    <source>
        <dbReference type="EMBL" id="CAG8592492.1"/>
    </source>
</evidence>
<organism evidence="1 2">
    <name type="scientific">Scutellospora calospora</name>
    <dbReference type="NCBI Taxonomy" id="85575"/>
    <lineage>
        <taxon>Eukaryota</taxon>
        <taxon>Fungi</taxon>
        <taxon>Fungi incertae sedis</taxon>
        <taxon>Mucoromycota</taxon>
        <taxon>Glomeromycotina</taxon>
        <taxon>Glomeromycetes</taxon>
        <taxon>Diversisporales</taxon>
        <taxon>Gigasporaceae</taxon>
        <taxon>Scutellospora</taxon>
    </lineage>
</organism>
<comment type="caution">
    <text evidence="1">The sequence shown here is derived from an EMBL/GenBank/DDBJ whole genome shotgun (WGS) entry which is preliminary data.</text>
</comment>
<accession>A0ACA9MK72</accession>